<evidence type="ECO:0000313" key="3">
    <source>
        <dbReference type="EMBL" id="KAH9827889.1"/>
    </source>
</evidence>
<dbReference type="OrthoDB" id="10574646at2759"/>
<feature type="compositionally biased region" description="Low complexity" evidence="2">
    <location>
        <begin position="163"/>
        <end position="187"/>
    </location>
</feature>
<dbReference type="Proteomes" id="UP001138500">
    <property type="component" value="Unassembled WGS sequence"/>
</dbReference>
<feature type="compositionally biased region" description="Basic and acidic residues" evidence="2">
    <location>
        <begin position="139"/>
        <end position="162"/>
    </location>
</feature>
<organism evidence="3 4">
    <name type="scientific">Teratosphaeria destructans</name>
    <dbReference type="NCBI Taxonomy" id="418781"/>
    <lineage>
        <taxon>Eukaryota</taxon>
        <taxon>Fungi</taxon>
        <taxon>Dikarya</taxon>
        <taxon>Ascomycota</taxon>
        <taxon>Pezizomycotina</taxon>
        <taxon>Dothideomycetes</taxon>
        <taxon>Dothideomycetidae</taxon>
        <taxon>Mycosphaerellales</taxon>
        <taxon>Teratosphaeriaceae</taxon>
        <taxon>Teratosphaeria</taxon>
    </lineage>
</organism>
<evidence type="ECO:0000256" key="2">
    <source>
        <dbReference type="SAM" id="MobiDB-lite"/>
    </source>
</evidence>
<name>A0A9W7W2Y9_9PEZI</name>
<comment type="caution">
    <text evidence="3">The sequence shown here is derived from an EMBL/GenBank/DDBJ whole genome shotgun (WGS) entry which is preliminary data.</text>
</comment>
<feature type="compositionally biased region" description="Polar residues" evidence="2">
    <location>
        <begin position="255"/>
        <end position="269"/>
    </location>
</feature>
<feature type="region of interest" description="Disordered" evidence="2">
    <location>
        <begin position="74"/>
        <end position="331"/>
    </location>
</feature>
<sequence>MSSPDPAAIAAYKSLLTDYISCPDPATSPAKSALREQCQRVKEDLLRRGVATRAELRRLFDVCLRGVEDARVVESATGSARGGSDGEAGERPGWVRRERRESSPMGWGREFAELLRRRQEEERAAEERAADPDDGGGEQGRDVEHRSVGGMEGKESAVERASEGGSAARRASRGRGSIAGRASEGRGSLAGQAMSDAGHGGDAPTPSLQQPTRTPSVHQATSRTPSIHQPTRTPSIHQSTRTPSVHQPISDKPSSHQPTRTSSIHQPTRTPAFHQPISDTPSIDQPTRTPSMHQPTRTPCIHHTLRTPSIHQPLHTPSIHQPLYTPSHQPRRTPRLPSSRWLLILLLALLYPILLGHPYNPALIHHHVSTLLPPIQQLDTLTLLPTRTVWDRGDRGAALCALDEVRRLFAPAQDVGLRRGCPPLDGCEGPFLVDPDTAGEVLYQLDQYEGYVGTFWDGVREEERWARAFLGNLSMTLTDVLEARYVPLPPFSSGIGQWQARLTNSLRTTHPWLHSILLHTLFHSSPHVHAIEASTHHAITTLTTTTPNRTNTDTPSSLLPSFPTLRTQCLASLNHTRALLLSHPLDLSAYNLATYLDHRLPPACDVSPAPFTEMRALARTIEARLDELRVALGDVGFVVDGDDAVWGVWEDVREEMDGVGERWEGLVRGLRAAEGIVEGIGGR</sequence>
<proteinExistence type="predicted"/>
<dbReference type="InterPro" id="IPR051860">
    <property type="entry name" value="Plasmodium_CSP_Invasion"/>
</dbReference>
<keyword evidence="1" id="KW-0677">Repeat</keyword>
<evidence type="ECO:0000256" key="1">
    <source>
        <dbReference type="ARBA" id="ARBA00022737"/>
    </source>
</evidence>
<feature type="compositionally biased region" description="Basic and acidic residues" evidence="2">
    <location>
        <begin position="110"/>
        <end position="131"/>
    </location>
</feature>
<feature type="compositionally biased region" description="Polar residues" evidence="2">
    <location>
        <begin position="206"/>
        <end position="247"/>
    </location>
</feature>
<dbReference type="PANTHER" id="PTHR44826">
    <property type="entry name" value="SPORE COAT PROTEIN SP85"/>
    <property type="match status" value="1"/>
</dbReference>
<reference evidence="3 4" key="1">
    <citation type="journal article" date="2018" name="IMA Fungus">
        <title>IMA Genome-F 10: Nine draft genome sequences of Claviceps purpurea s.lat., including C. arundinis, C. humidiphila, and C. cf. spartinae, pseudomolecules for the pitch canker pathogen Fusarium circinatum, draft genome of Davidsoniella eucalypti, Grosmannia galeiformis, Quambalaria eucalypti, and Teratosphaeria destructans.</title>
        <authorList>
            <person name="Wingfield B.D."/>
            <person name="Liu M."/>
            <person name="Nguyen H.D."/>
            <person name="Lane F.A."/>
            <person name="Morgan S.W."/>
            <person name="De Vos L."/>
            <person name="Wilken P.M."/>
            <person name="Duong T.A."/>
            <person name="Aylward J."/>
            <person name="Coetzee M.P."/>
            <person name="Dadej K."/>
            <person name="De Beer Z.W."/>
            <person name="Findlay W."/>
            <person name="Havenga M."/>
            <person name="Kolarik M."/>
            <person name="Menzies J.G."/>
            <person name="Naidoo K."/>
            <person name="Pochopski O."/>
            <person name="Shoukouhi P."/>
            <person name="Santana Q.C."/>
            <person name="Seifert K.A."/>
            <person name="Soal N."/>
            <person name="Steenkamp E.T."/>
            <person name="Tatham C.T."/>
            <person name="van der Nest M.A."/>
            <person name="Wingfield M.J."/>
        </authorList>
    </citation>
    <scope>NUCLEOTIDE SEQUENCE [LARGE SCALE GENOMIC DNA]</scope>
    <source>
        <strain evidence="3">CMW44962</strain>
    </source>
</reference>
<keyword evidence="4" id="KW-1185">Reference proteome</keyword>
<feature type="compositionally biased region" description="Basic and acidic residues" evidence="2">
    <location>
        <begin position="88"/>
        <end position="102"/>
    </location>
</feature>
<accession>A0A9W7W2Y9</accession>
<evidence type="ECO:0000313" key="4">
    <source>
        <dbReference type="Proteomes" id="UP001138500"/>
    </source>
</evidence>
<dbReference type="PANTHER" id="PTHR44826:SF3">
    <property type="entry name" value="SPORE COAT PROTEIN SP85"/>
    <property type="match status" value="1"/>
</dbReference>
<dbReference type="AlphaFoldDB" id="A0A9W7W2Y9"/>
<reference evidence="3 4" key="2">
    <citation type="journal article" date="2021" name="Curr. Genet.">
        <title>Genetic response to nitrogen starvation in the aggressive Eucalyptus foliar pathogen Teratosphaeria destructans.</title>
        <authorList>
            <person name="Havenga M."/>
            <person name="Wingfield B.D."/>
            <person name="Wingfield M.J."/>
            <person name="Dreyer L.L."/>
            <person name="Roets F."/>
            <person name="Aylward J."/>
        </authorList>
    </citation>
    <scope>NUCLEOTIDE SEQUENCE [LARGE SCALE GENOMIC DNA]</scope>
    <source>
        <strain evidence="3">CMW44962</strain>
    </source>
</reference>
<dbReference type="EMBL" id="RIBY02001846">
    <property type="protein sequence ID" value="KAH9827889.1"/>
    <property type="molecule type" value="Genomic_DNA"/>
</dbReference>
<protein>
    <submittedName>
        <fullName evidence="3">Uncharacterized protein</fullName>
    </submittedName>
</protein>
<gene>
    <name evidence="3" type="ORF">Tdes44962_MAKER09566</name>
</gene>
<feature type="compositionally biased region" description="Polar residues" evidence="2">
    <location>
        <begin position="277"/>
        <end position="297"/>
    </location>
</feature>